<proteinExistence type="predicted"/>
<gene>
    <name evidence="1" type="ORF">AArcSl_1571</name>
</gene>
<dbReference type="OrthoDB" id="162765at2157"/>
<evidence type="ECO:0000313" key="2">
    <source>
        <dbReference type="Proteomes" id="UP000263012"/>
    </source>
</evidence>
<reference evidence="2" key="1">
    <citation type="submission" date="2017-11" db="EMBL/GenBank/DDBJ databases">
        <title>Phenotypic and genomic properties of facultatively anaerobic sulfur-reducing natronoarchaea from hypersaline soda lakes.</title>
        <authorList>
            <person name="Sorokin D.Y."/>
            <person name="Kublanov I.V."/>
            <person name="Roman P."/>
            <person name="Sinninghe Damste J.S."/>
            <person name="Golyshin P.N."/>
            <person name="Rojo D."/>
            <person name="Ciordia S."/>
            <person name="Mena M.D.C."/>
            <person name="Ferrer M."/>
            <person name="Messina E."/>
            <person name="Smedile F."/>
            <person name="La Spada G."/>
            <person name="La Cono V."/>
            <person name="Yakimov M.M."/>
        </authorList>
    </citation>
    <scope>NUCLEOTIDE SEQUENCE [LARGE SCALE GENOMIC DNA]</scope>
    <source>
        <strain evidence="2">AArc-Sl</strain>
    </source>
</reference>
<protein>
    <submittedName>
        <fullName evidence="1">Uncharacterized protein</fullName>
    </submittedName>
</protein>
<dbReference type="EMBL" id="CP025066">
    <property type="protein sequence ID" value="AUX09200.1"/>
    <property type="molecule type" value="Genomic_DNA"/>
</dbReference>
<evidence type="ECO:0000313" key="1">
    <source>
        <dbReference type="EMBL" id="AUX09200.1"/>
    </source>
</evidence>
<dbReference type="KEGG" id="hdf:AArcSl_1571"/>
<name>A0A343TJC8_9EURY</name>
<keyword evidence="2" id="KW-1185">Reference proteome</keyword>
<dbReference type="RefSeq" id="WP_154670806.1">
    <property type="nucleotide sequence ID" value="NZ_CP025066.1"/>
</dbReference>
<accession>A0A343TJC8</accession>
<dbReference type="AlphaFoldDB" id="A0A343TJC8"/>
<dbReference type="GeneID" id="42486266"/>
<organism evidence="1 2">
    <name type="scientific">Halalkaliarchaeum desulfuricum</name>
    <dbReference type="NCBI Taxonomy" id="2055893"/>
    <lineage>
        <taxon>Archaea</taxon>
        <taxon>Methanobacteriati</taxon>
        <taxon>Methanobacteriota</taxon>
        <taxon>Stenosarchaea group</taxon>
        <taxon>Halobacteria</taxon>
        <taxon>Halobacteriales</taxon>
        <taxon>Haloferacaceae</taxon>
        <taxon>Halalkaliarchaeum</taxon>
    </lineage>
</organism>
<sequence>MGWHCRLYGHQWHHPEEHEVIVTDDHVPSYAFRCSICDTEMVLERVRPSSGDTAR</sequence>
<dbReference type="Proteomes" id="UP000263012">
    <property type="component" value="Chromosome"/>
</dbReference>